<gene>
    <name evidence="2" type="ORF">S12H4_23558</name>
</gene>
<feature type="non-terminal residue" evidence="2">
    <location>
        <position position="83"/>
    </location>
</feature>
<proteinExistence type="predicted"/>
<sequence>MKLLADECVYKETIDFLKKEKIDIKIVKEKGLESSLDKKILDFCNKNDYVFLTRDKDFGNIINFPPRLFNGIILLKVFPKDVE</sequence>
<dbReference type="InterPro" id="IPR041049">
    <property type="entry name" value="DUF5615"/>
</dbReference>
<evidence type="ECO:0000259" key="1">
    <source>
        <dbReference type="Pfam" id="PF18480"/>
    </source>
</evidence>
<reference evidence="2" key="1">
    <citation type="journal article" date="2014" name="Front. Microbiol.">
        <title>High frequency of phylogenetically diverse reductive dehalogenase-homologous genes in deep subseafloor sedimentary metagenomes.</title>
        <authorList>
            <person name="Kawai M."/>
            <person name="Futagami T."/>
            <person name="Toyoda A."/>
            <person name="Takaki Y."/>
            <person name="Nishi S."/>
            <person name="Hori S."/>
            <person name="Arai W."/>
            <person name="Tsubouchi T."/>
            <person name="Morono Y."/>
            <person name="Uchiyama I."/>
            <person name="Ito T."/>
            <person name="Fujiyama A."/>
            <person name="Inagaki F."/>
            <person name="Takami H."/>
        </authorList>
    </citation>
    <scope>NUCLEOTIDE SEQUENCE</scope>
    <source>
        <strain evidence="2">Expedition CK06-06</strain>
    </source>
</reference>
<dbReference type="EMBL" id="BARW01012542">
    <property type="protein sequence ID" value="GAI85037.1"/>
    <property type="molecule type" value="Genomic_DNA"/>
</dbReference>
<organism evidence="2">
    <name type="scientific">marine sediment metagenome</name>
    <dbReference type="NCBI Taxonomy" id="412755"/>
    <lineage>
        <taxon>unclassified sequences</taxon>
        <taxon>metagenomes</taxon>
        <taxon>ecological metagenomes</taxon>
    </lineage>
</organism>
<comment type="caution">
    <text evidence="2">The sequence shown here is derived from an EMBL/GenBank/DDBJ whole genome shotgun (WGS) entry which is preliminary data.</text>
</comment>
<name>X1RWA8_9ZZZZ</name>
<dbReference type="AlphaFoldDB" id="X1RWA8"/>
<protein>
    <recommendedName>
        <fullName evidence="1">DUF5615 domain-containing protein</fullName>
    </recommendedName>
</protein>
<evidence type="ECO:0000313" key="2">
    <source>
        <dbReference type="EMBL" id="GAI85037.1"/>
    </source>
</evidence>
<accession>X1RWA8</accession>
<feature type="domain" description="DUF5615" evidence="1">
    <location>
        <begin position="1"/>
        <end position="75"/>
    </location>
</feature>
<dbReference type="Pfam" id="PF18480">
    <property type="entry name" value="DUF5615"/>
    <property type="match status" value="1"/>
</dbReference>